<dbReference type="AlphaFoldDB" id="A0A7H9ARA4"/>
<dbReference type="EMBL" id="CP058595">
    <property type="protein sequence ID" value="QLG46008.1"/>
    <property type="molecule type" value="Genomic_DNA"/>
</dbReference>
<dbReference type="Proteomes" id="UP000509302">
    <property type="component" value="Chromosome"/>
</dbReference>
<evidence type="ECO:0000313" key="2">
    <source>
        <dbReference type="Proteomes" id="UP000509302"/>
    </source>
</evidence>
<gene>
    <name evidence="1" type="ORF">HYG79_11845</name>
</gene>
<sequence length="345" mass="39752">MKAKSILFIVGVVVLLFFLFRACAWFVRQKVEDSISEITTAKKEFDYRDINFSMGEYAIILDDKNPPILIDDPDVLEANKDKIKMRISWMSYLPGEGAGPSGLRLFKNNTLIKAKLARKFKVFEMGNIREYGRPVELKSIYEPRIVYERQKDSLAKNNKVFISRETKVNAEGHEYRFTLKCPPILVSERDSTFNDHEYGKAFAERIKTGLADFSGFKTNSNTSHSAEPNPILSINKGGASRYLRNTETNSILSLRGYTFYGAQLTFFCTKEFYEQVQKHDFSPAFIRAGVSKENIKSLIREKIGSDNNEVTLDAVFESMFPANFKVGHRYEQKYELRYFELVEDL</sequence>
<evidence type="ECO:0000313" key="1">
    <source>
        <dbReference type="EMBL" id="QLG46008.1"/>
    </source>
</evidence>
<dbReference type="RefSeq" id="WP_179242294.1">
    <property type="nucleotide sequence ID" value="NZ_CP058595.1"/>
</dbReference>
<protein>
    <submittedName>
        <fullName evidence="1">Uncharacterized protein</fullName>
    </submittedName>
</protein>
<keyword evidence="2" id="KW-1185">Reference proteome</keyword>
<dbReference type="KEGG" id="cagg:HYG79_11845"/>
<name>A0A7H9ARA4_9FLAO</name>
<reference evidence="1 2" key="1">
    <citation type="journal article" date="2006" name="Int. J. Syst. Evol. Microbiol.">
        <title>Costertonia aggregata gen. nov., sp. nov., a mesophilic marine bacterium of the family Flavobacteriaceae, isolated from a mature biofilm.</title>
        <authorList>
            <person name="Kwon K.K."/>
            <person name="Lee Y.K."/>
            <person name="Lee H.K."/>
        </authorList>
    </citation>
    <scope>NUCLEOTIDE SEQUENCE [LARGE SCALE GENOMIC DNA]</scope>
    <source>
        <strain evidence="1 2">KCCM 42265</strain>
    </source>
</reference>
<organism evidence="1 2">
    <name type="scientific">Costertonia aggregata</name>
    <dbReference type="NCBI Taxonomy" id="343403"/>
    <lineage>
        <taxon>Bacteria</taxon>
        <taxon>Pseudomonadati</taxon>
        <taxon>Bacteroidota</taxon>
        <taxon>Flavobacteriia</taxon>
        <taxon>Flavobacteriales</taxon>
        <taxon>Flavobacteriaceae</taxon>
        <taxon>Costertonia</taxon>
    </lineage>
</organism>
<accession>A0A7H9ARA4</accession>
<proteinExistence type="predicted"/>